<evidence type="ECO:0000313" key="6">
    <source>
        <dbReference type="Proteomes" id="UP000184035"/>
    </source>
</evidence>
<dbReference type="PANTHER" id="PTHR32089">
    <property type="entry name" value="METHYL-ACCEPTING CHEMOTAXIS PROTEIN MCPB"/>
    <property type="match status" value="1"/>
</dbReference>
<organism evidence="5 6">
    <name type="scientific">Clostridium fallax</name>
    <dbReference type="NCBI Taxonomy" id="1533"/>
    <lineage>
        <taxon>Bacteria</taxon>
        <taxon>Bacillati</taxon>
        <taxon>Bacillota</taxon>
        <taxon>Clostridia</taxon>
        <taxon>Eubacteriales</taxon>
        <taxon>Clostridiaceae</taxon>
        <taxon>Clostridium</taxon>
    </lineage>
</organism>
<evidence type="ECO:0000256" key="1">
    <source>
        <dbReference type="ARBA" id="ARBA00023224"/>
    </source>
</evidence>
<dbReference type="SUPFAM" id="SSF58104">
    <property type="entry name" value="Methyl-accepting chemotaxis protein (MCP) signaling domain"/>
    <property type="match status" value="1"/>
</dbReference>
<dbReference type="PANTHER" id="PTHR32089:SF112">
    <property type="entry name" value="LYSOZYME-LIKE PROTEIN-RELATED"/>
    <property type="match status" value="1"/>
</dbReference>
<feature type="domain" description="Methyl-accepting transducer" evidence="4">
    <location>
        <begin position="50"/>
        <end position="274"/>
    </location>
</feature>
<feature type="coiled-coil region" evidence="3">
    <location>
        <begin position="72"/>
        <end position="99"/>
    </location>
</feature>
<dbReference type="Gene3D" id="1.10.287.950">
    <property type="entry name" value="Methyl-accepting chemotaxis protein"/>
    <property type="match status" value="1"/>
</dbReference>
<dbReference type="Proteomes" id="UP000184035">
    <property type="component" value="Unassembled WGS sequence"/>
</dbReference>
<keyword evidence="3" id="KW-0175">Coiled coil</keyword>
<dbReference type="STRING" id="1533.SAMN05443638_101205"/>
<sequence length="327" mass="36027">MGLFFNKNKYPSSNEEIIVEKDENLSDIPPKVSSEKINNLKDVVETLYTDFDNTSNNFEYLNNTISSISSTFENENNELTSANNLLKDFRNTMEDLALNITNVHINMLDTDKVVNNGISTINSLDKSLSELNEAFKTSYSTVNELVEKLESVNLITSAISEIASQTNLLALNAAIEAARAGEAGKGFSVVAGEVKKLAENSKSAVQSITNILDEIKKDILKASSAMKDGNTALTTQHSSITDTKETFNDIKSYIDAGTDEINNSIINLTSASQHKDNVLNFVEHAKELSLEKSSLIDEFSMDFKNNYSKISSFNNSVKNLKDSISDL</sequence>
<gene>
    <name evidence="5" type="ORF">SAMN05443638_101205</name>
</gene>
<reference evidence="5 6" key="1">
    <citation type="submission" date="2016-11" db="EMBL/GenBank/DDBJ databases">
        <authorList>
            <person name="Jaros S."/>
            <person name="Januszkiewicz K."/>
            <person name="Wedrychowicz H."/>
        </authorList>
    </citation>
    <scope>NUCLEOTIDE SEQUENCE [LARGE SCALE GENOMIC DNA]</scope>
    <source>
        <strain evidence="5 6">DSM 2631</strain>
    </source>
</reference>
<dbReference type="OrthoDB" id="358716at2"/>
<evidence type="ECO:0000256" key="2">
    <source>
        <dbReference type="PROSITE-ProRule" id="PRU00284"/>
    </source>
</evidence>
<dbReference type="GO" id="GO:0007165">
    <property type="term" value="P:signal transduction"/>
    <property type="evidence" value="ECO:0007669"/>
    <property type="project" value="UniProtKB-KW"/>
</dbReference>
<name>A0A1M4SWJ0_9CLOT</name>
<keyword evidence="1 2" id="KW-0807">Transducer</keyword>
<keyword evidence="6" id="KW-1185">Reference proteome</keyword>
<dbReference type="Pfam" id="PF00015">
    <property type="entry name" value="MCPsignal"/>
    <property type="match status" value="1"/>
</dbReference>
<dbReference type="GO" id="GO:0016020">
    <property type="term" value="C:membrane"/>
    <property type="evidence" value="ECO:0007669"/>
    <property type="project" value="InterPro"/>
</dbReference>
<dbReference type="InterPro" id="IPR004089">
    <property type="entry name" value="MCPsignal_dom"/>
</dbReference>
<dbReference type="AlphaFoldDB" id="A0A1M4SWJ0"/>
<evidence type="ECO:0000256" key="3">
    <source>
        <dbReference type="SAM" id="Coils"/>
    </source>
</evidence>
<evidence type="ECO:0000313" key="5">
    <source>
        <dbReference type="EMBL" id="SHE36397.1"/>
    </source>
</evidence>
<dbReference type="PROSITE" id="PS50111">
    <property type="entry name" value="CHEMOTAXIS_TRANSDUC_2"/>
    <property type="match status" value="1"/>
</dbReference>
<protein>
    <submittedName>
        <fullName evidence="5">Methyl-accepting chemotaxis protein (MCP) signalling domain-containing protein</fullName>
    </submittedName>
</protein>
<proteinExistence type="predicted"/>
<evidence type="ECO:0000259" key="4">
    <source>
        <dbReference type="PROSITE" id="PS50111"/>
    </source>
</evidence>
<dbReference type="RefSeq" id="WP_072892358.1">
    <property type="nucleotide sequence ID" value="NZ_FQVM01000001.1"/>
</dbReference>
<dbReference type="EMBL" id="FQVM01000001">
    <property type="protein sequence ID" value="SHE36397.1"/>
    <property type="molecule type" value="Genomic_DNA"/>
</dbReference>
<accession>A0A1M4SWJ0</accession>
<dbReference type="SMART" id="SM00283">
    <property type="entry name" value="MA"/>
    <property type="match status" value="1"/>
</dbReference>